<evidence type="ECO:0000313" key="1">
    <source>
        <dbReference type="EMBL" id="QJQ09416.1"/>
    </source>
</evidence>
<reference evidence="1 2" key="1">
    <citation type="submission" date="2016-04" db="EMBL/GenBank/DDBJ databases">
        <authorList>
            <person name="Qiu J."/>
        </authorList>
    </citation>
    <scope>NUCLEOTIDE SEQUENCE [LARGE SCALE GENOMIC DNA]</scope>
    <source>
        <strain evidence="1 2">JQ581</strain>
    </source>
</reference>
<gene>
    <name evidence="1" type="ORF">A3L25_008295</name>
</gene>
<sequence length="85" mass="9385">MKKLVPDPARRPINTPFFTPESDIYPPLALAHVIELLRGVIETLDEHCRSHAGDAGLGNALHATEIAHSLVTHSHARLFGQKEEE</sequence>
<evidence type="ECO:0008006" key="3">
    <source>
        <dbReference type="Google" id="ProtNLM"/>
    </source>
</evidence>
<proteinExistence type="predicted"/>
<dbReference type="Proteomes" id="UP000076857">
    <property type="component" value="Chromosome"/>
</dbReference>
<dbReference type="AlphaFoldDB" id="A0AAP9SNA0"/>
<dbReference type="EMBL" id="CP050951">
    <property type="protein sequence ID" value="QJQ09416.1"/>
    <property type="molecule type" value="Genomic_DNA"/>
</dbReference>
<accession>A0AAP9SNA0</accession>
<name>A0AAP9SNA0_PSEPU</name>
<organism evidence="1 2">
    <name type="scientific">Pseudomonas putida</name>
    <name type="common">Arthrobacter siderocapsulatus</name>
    <dbReference type="NCBI Taxonomy" id="303"/>
    <lineage>
        <taxon>Bacteria</taxon>
        <taxon>Pseudomonadati</taxon>
        <taxon>Pseudomonadota</taxon>
        <taxon>Gammaproteobacteria</taxon>
        <taxon>Pseudomonadales</taxon>
        <taxon>Pseudomonadaceae</taxon>
        <taxon>Pseudomonas</taxon>
    </lineage>
</organism>
<evidence type="ECO:0000313" key="2">
    <source>
        <dbReference type="Proteomes" id="UP000076857"/>
    </source>
</evidence>
<reference evidence="1 2" key="2">
    <citation type="submission" date="2020-04" db="EMBL/GenBank/DDBJ databases">
        <title>Complete genome sequence of Pseudomonas putida strain JQ581.</title>
        <authorList>
            <person name="Mu Y."/>
        </authorList>
    </citation>
    <scope>NUCLEOTIDE SEQUENCE [LARGE SCALE GENOMIC DNA]</scope>
    <source>
        <strain evidence="1 2">JQ581</strain>
    </source>
</reference>
<protein>
    <recommendedName>
        <fullName evidence="3">DUF3077 domain-containing protein</fullName>
    </recommendedName>
</protein>
<dbReference type="RefSeq" id="WP_063425107.1">
    <property type="nucleotide sequence ID" value="NZ_CP050951.1"/>
</dbReference>